<dbReference type="RefSeq" id="WP_380427206.1">
    <property type="nucleotide sequence ID" value="NZ_JBHRZV010000050.1"/>
</dbReference>
<dbReference type="PANTHER" id="PTHR35866">
    <property type="entry name" value="PUTATIVE-RELATED"/>
    <property type="match status" value="1"/>
</dbReference>
<name>A0ABV8CWW9_9STRE</name>
<dbReference type="EMBL" id="JBHRZV010000050">
    <property type="protein sequence ID" value="MFC3928548.1"/>
    <property type="molecule type" value="Genomic_DNA"/>
</dbReference>
<accession>A0ABV8CWW9</accession>
<evidence type="ECO:0000313" key="1">
    <source>
        <dbReference type="EMBL" id="MFC3928548.1"/>
    </source>
</evidence>
<evidence type="ECO:0000313" key="2">
    <source>
        <dbReference type="Proteomes" id="UP001595807"/>
    </source>
</evidence>
<dbReference type="Proteomes" id="UP001595807">
    <property type="component" value="Unassembled WGS sequence"/>
</dbReference>
<dbReference type="InterPro" id="IPR005358">
    <property type="entry name" value="Puta_zinc/iron-chelating_dom"/>
</dbReference>
<sequence length="164" mass="19111">MMQAVDIEKYKQLALQKQKEHRKFLATLKKKAPKNLDKIVQDIHHEVFQEIDCTQCANCCRTLGPDFTEADITRIAKHFRMKLPAFEEMYLQVDEDGDKVFKSMPCPFLGENNLCSIYDVRPKACAAFPHTDRKKIYQINNLTLKNTLICPAAYLFVEKLQERL</sequence>
<dbReference type="PANTHER" id="PTHR35866:SF1">
    <property type="entry name" value="YKGJ FAMILY CYSTEINE CLUSTER PROTEIN"/>
    <property type="match status" value="1"/>
</dbReference>
<comment type="caution">
    <text evidence="1">The sequence shown here is derived from an EMBL/GenBank/DDBJ whole genome shotgun (WGS) entry which is preliminary data.</text>
</comment>
<reference evidence="2" key="1">
    <citation type="journal article" date="2019" name="Int. J. Syst. Evol. Microbiol.">
        <title>The Global Catalogue of Microorganisms (GCM) 10K type strain sequencing project: providing services to taxonomists for standard genome sequencing and annotation.</title>
        <authorList>
            <consortium name="The Broad Institute Genomics Platform"/>
            <consortium name="The Broad Institute Genome Sequencing Center for Infectious Disease"/>
            <person name="Wu L."/>
            <person name="Ma J."/>
        </authorList>
    </citation>
    <scope>NUCLEOTIDE SEQUENCE [LARGE SCALE GENOMIC DNA]</scope>
    <source>
        <strain evidence="2">CCUG 67170</strain>
    </source>
</reference>
<keyword evidence="2" id="KW-1185">Reference proteome</keyword>
<organism evidence="1 2">
    <name type="scientific">Streptococcus caprae</name>
    <dbReference type="NCBI Taxonomy" id="1640501"/>
    <lineage>
        <taxon>Bacteria</taxon>
        <taxon>Bacillati</taxon>
        <taxon>Bacillota</taxon>
        <taxon>Bacilli</taxon>
        <taxon>Lactobacillales</taxon>
        <taxon>Streptococcaceae</taxon>
        <taxon>Streptococcus</taxon>
    </lineage>
</organism>
<proteinExistence type="predicted"/>
<protein>
    <submittedName>
        <fullName evidence="1">YkgJ family cysteine cluster protein</fullName>
    </submittedName>
</protein>
<dbReference type="Pfam" id="PF03692">
    <property type="entry name" value="CxxCxxCC"/>
    <property type="match status" value="1"/>
</dbReference>
<gene>
    <name evidence="1" type="ORF">ACFORF_08240</name>
</gene>